<feature type="compositionally biased region" description="Low complexity" evidence="1">
    <location>
        <begin position="356"/>
        <end position="368"/>
    </location>
</feature>
<feature type="region of interest" description="Disordered" evidence="1">
    <location>
        <begin position="192"/>
        <end position="416"/>
    </location>
</feature>
<dbReference type="PANTHER" id="PTHR34660:SF7">
    <property type="entry name" value="DNA LIGASE-LIKE PROTEIN"/>
    <property type="match status" value="1"/>
</dbReference>
<reference evidence="2 3" key="1">
    <citation type="journal article" date="2019" name="Nat. Plants">
        <title>Genome sequencing of Musa balbisiana reveals subgenome evolution and function divergence in polyploid bananas.</title>
        <authorList>
            <person name="Yao X."/>
        </authorList>
    </citation>
    <scope>NUCLEOTIDE SEQUENCE [LARGE SCALE GENOMIC DNA]</scope>
    <source>
        <strain evidence="3">cv. DH-PKW</strain>
        <tissue evidence="2">Leaves</tissue>
    </source>
</reference>
<dbReference type="EMBL" id="PYDT01000003">
    <property type="protein sequence ID" value="THU67068.1"/>
    <property type="molecule type" value="Genomic_DNA"/>
</dbReference>
<dbReference type="AlphaFoldDB" id="A0A4S8JXN7"/>
<sequence>MSRCFPYHPPHIEESLIESIKGERIKDAKPKECPIILTRTCVIHSPVCLSALLPHCIFFAGVDYSSGALKLQKESQKAKKKEKKRERKEREKTNEKLVNSQHEENHIKRKREEKKLDQNLFSQKTSNDVIQQLERSGITEEHELPCSIQYYHDSPESSQDSNKRRKLLPSDSGHNKHGIIIRIKLPTLKQRDSKPPLLSVRQEDAQLPLASSKKREPKPLLPSVRQADAQLPLPSLKKRELKPPLPSVRQADAQLPLPSLKQREPKPPLPLLSLEQREPKPPLPLVRQADAKLPLPSVTKRESKPPLPSLRQADARLPVPSLKQREPKPPLPSVRQADAQVPFPSLEQRGPEPRDTQTAVQVNVAVNNKSKQIADERPAVDEQPCSSGRAVETGLDRQAAAPSQRTTSSKRIGRRTWQQEKFDELIVNWNPSPLQLESSDAGSDDWLFGAPKQRGASSFAAESKSSDGSGSNAISSPQPRARYLPEFDMYQLPYTVPF</sequence>
<evidence type="ECO:0000313" key="3">
    <source>
        <dbReference type="Proteomes" id="UP000317650"/>
    </source>
</evidence>
<feature type="compositionally biased region" description="Basic and acidic residues" evidence="1">
    <location>
        <begin position="88"/>
        <end position="106"/>
    </location>
</feature>
<feature type="region of interest" description="Disordered" evidence="1">
    <location>
        <begin position="74"/>
        <end position="120"/>
    </location>
</feature>
<organism evidence="2 3">
    <name type="scientific">Musa balbisiana</name>
    <name type="common">Banana</name>
    <dbReference type="NCBI Taxonomy" id="52838"/>
    <lineage>
        <taxon>Eukaryota</taxon>
        <taxon>Viridiplantae</taxon>
        <taxon>Streptophyta</taxon>
        <taxon>Embryophyta</taxon>
        <taxon>Tracheophyta</taxon>
        <taxon>Spermatophyta</taxon>
        <taxon>Magnoliopsida</taxon>
        <taxon>Liliopsida</taxon>
        <taxon>Zingiberales</taxon>
        <taxon>Musaceae</taxon>
        <taxon>Musa</taxon>
    </lineage>
</organism>
<feature type="compositionally biased region" description="Low complexity" evidence="1">
    <location>
        <begin position="466"/>
        <end position="476"/>
    </location>
</feature>
<feature type="region of interest" description="Disordered" evidence="1">
    <location>
        <begin position="151"/>
        <end position="174"/>
    </location>
</feature>
<dbReference type="STRING" id="52838.A0A4S8JXN7"/>
<evidence type="ECO:0000256" key="1">
    <source>
        <dbReference type="SAM" id="MobiDB-lite"/>
    </source>
</evidence>
<evidence type="ECO:0000313" key="2">
    <source>
        <dbReference type="EMBL" id="THU67068.1"/>
    </source>
</evidence>
<protein>
    <submittedName>
        <fullName evidence="2">Uncharacterized protein</fullName>
    </submittedName>
</protein>
<feature type="compositionally biased region" description="Polar residues" evidence="1">
    <location>
        <begin position="401"/>
        <end position="410"/>
    </location>
</feature>
<comment type="caution">
    <text evidence="2">The sequence shown here is derived from an EMBL/GenBank/DDBJ whole genome shotgun (WGS) entry which is preliminary data.</text>
</comment>
<name>A0A4S8JXN7_MUSBA</name>
<dbReference type="Proteomes" id="UP000317650">
    <property type="component" value="Chromosome 5"/>
</dbReference>
<gene>
    <name evidence="2" type="ORF">C4D60_Mb05t20750</name>
</gene>
<dbReference type="PANTHER" id="PTHR34660">
    <property type="entry name" value="MYB-LIKE PROTEIN X"/>
    <property type="match status" value="1"/>
</dbReference>
<feature type="region of interest" description="Disordered" evidence="1">
    <location>
        <begin position="433"/>
        <end position="482"/>
    </location>
</feature>
<proteinExistence type="predicted"/>
<keyword evidence="3" id="KW-1185">Reference proteome</keyword>
<feature type="compositionally biased region" description="Basic residues" evidence="1">
    <location>
        <begin position="78"/>
        <end position="87"/>
    </location>
</feature>
<accession>A0A4S8JXN7</accession>